<evidence type="ECO:0000256" key="5">
    <source>
        <dbReference type="ARBA" id="ARBA00022840"/>
    </source>
</evidence>
<evidence type="ECO:0000256" key="3">
    <source>
        <dbReference type="ARBA" id="ARBA00022618"/>
    </source>
</evidence>
<dbReference type="InterPro" id="IPR000713">
    <property type="entry name" value="Mur_ligase_N"/>
</dbReference>
<feature type="domain" description="Mur ligase C-terminal" evidence="13">
    <location>
        <begin position="318"/>
        <end position="444"/>
    </location>
</feature>
<evidence type="ECO:0000313" key="15">
    <source>
        <dbReference type="EMBL" id="PWK98226.1"/>
    </source>
</evidence>
<keyword evidence="4 10" id="KW-0547">Nucleotide-binding</keyword>
<evidence type="ECO:0000256" key="1">
    <source>
        <dbReference type="ARBA" id="ARBA00022490"/>
    </source>
</evidence>
<dbReference type="PANTHER" id="PTHR43024:SF1">
    <property type="entry name" value="UDP-N-ACETYLMURAMOYL-TRIPEPTIDE--D-ALANYL-D-ALANINE LIGASE"/>
    <property type="match status" value="1"/>
</dbReference>
<keyword evidence="7 10" id="KW-0573">Peptidoglycan synthesis</keyword>
<keyword evidence="3 10" id="KW-0132">Cell division</keyword>
<dbReference type="EC" id="6.3.2.10" evidence="10 11"/>
<dbReference type="GO" id="GO:0016874">
    <property type="term" value="F:ligase activity"/>
    <property type="evidence" value="ECO:0007669"/>
    <property type="project" value="UniProtKB-KW"/>
</dbReference>
<dbReference type="InterPro" id="IPR004101">
    <property type="entry name" value="Mur_ligase_C"/>
</dbReference>
<evidence type="ECO:0000256" key="11">
    <source>
        <dbReference type="RuleBase" id="RU004136"/>
    </source>
</evidence>
<keyword evidence="6 10" id="KW-0133">Cell shape</keyword>
<dbReference type="InterPro" id="IPR036565">
    <property type="entry name" value="Mur-like_cat_sf"/>
</dbReference>
<evidence type="ECO:0000256" key="8">
    <source>
        <dbReference type="ARBA" id="ARBA00023306"/>
    </source>
</evidence>
<dbReference type="Pfam" id="PF02875">
    <property type="entry name" value="Mur_ligase_C"/>
    <property type="match status" value="1"/>
</dbReference>
<dbReference type="Pfam" id="PF01225">
    <property type="entry name" value="Mur_ligase"/>
    <property type="match status" value="1"/>
</dbReference>
<dbReference type="SUPFAM" id="SSF53623">
    <property type="entry name" value="MurD-like peptide ligases, catalytic domain"/>
    <property type="match status" value="1"/>
</dbReference>
<evidence type="ECO:0000256" key="4">
    <source>
        <dbReference type="ARBA" id="ARBA00022741"/>
    </source>
</evidence>
<feature type="binding site" evidence="10">
    <location>
        <begin position="116"/>
        <end position="122"/>
    </location>
    <ligand>
        <name>ATP</name>
        <dbReference type="ChEBI" id="CHEBI:30616"/>
    </ligand>
</feature>
<evidence type="ECO:0000313" key="16">
    <source>
        <dbReference type="Proteomes" id="UP000245523"/>
    </source>
</evidence>
<dbReference type="SUPFAM" id="SSF63418">
    <property type="entry name" value="MurE/MurF N-terminal domain"/>
    <property type="match status" value="1"/>
</dbReference>
<dbReference type="Pfam" id="PF08245">
    <property type="entry name" value="Mur_ligase_M"/>
    <property type="match status" value="1"/>
</dbReference>
<dbReference type="PANTHER" id="PTHR43024">
    <property type="entry name" value="UDP-N-ACETYLMURAMOYL-TRIPEPTIDE--D-ALANYL-D-ALANINE LIGASE"/>
    <property type="match status" value="1"/>
</dbReference>
<evidence type="ECO:0000259" key="13">
    <source>
        <dbReference type="Pfam" id="PF02875"/>
    </source>
</evidence>
<feature type="domain" description="Mur ligase N-terminal catalytic" evidence="12">
    <location>
        <begin position="34"/>
        <end position="103"/>
    </location>
</feature>
<dbReference type="InterPro" id="IPR051046">
    <property type="entry name" value="MurCDEF_CellWall_CoF430Synth"/>
</dbReference>
<dbReference type="InterPro" id="IPR036615">
    <property type="entry name" value="Mur_ligase_C_dom_sf"/>
</dbReference>
<dbReference type="EMBL" id="QGHD01000014">
    <property type="protein sequence ID" value="PWK98226.1"/>
    <property type="molecule type" value="Genomic_DNA"/>
</dbReference>
<dbReference type="HAMAP" id="MF_02019">
    <property type="entry name" value="MurF"/>
    <property type="match status" value="1"/>
</dbReference>
<dbReference type="Proteomes" id="UP000245523">
    <property type="component" value="Unassembled WGS sequence"/>
</dbReference>
<dbReference type="InterPro" id="IPR005863">
    <property type="entry name" value="UDP-N-AcMur_synth"/>
</dbReference>
<dbReference type="NCBIfam" id="TIGR01143">
    <property type="entry name" value="murF"/>
    <property type="match status" value="1"/>
</dbReference>
<dbReference type="RefSeq" id="WP_106198691.1">
    <property type="nucleotide sequence ID" value="NZ_JAXEIU010000032.1"/>
</dbReference>
<keyword evidence="16" id="KW-1185">Reference proteome</keyword>
<evidence type="ECO:0000256" key="9">
    <source>
        <dbReference type="ARBA" id="ARBA00023316"/>
    </source>
</evidence>
<keyword evidence="9 10" id="KW-0961">Cell wall biogenesis/degradation</keyword>
<keyword evidence="2 10" id="KW-0436">Ligase</keyword>
<comment type="subcellular location">
    <subcellularLocation>
        <location evidence="10 11">Cytoplasm</location>
    </subcellularLocation>
</comment>
<dbReference type="Gene3D" id="3.40.1190.10">
    <property type="entry name" value="Mur-like, catalytic domain"/>
    <property type="match status" value="1"/>
</dbReference>
<name>A0ABX5LPD8_9BACT</name>
<dbReference type="InterPro" id="IPR013221">
    <property type="entry name" value="Mur_ligase_cen"/>
</dbReference>
<accession>A0ABX5LPD8</accession>
<keyword evidence="1 10" id="KW-0963">Cytoplasm</keyword>
<gene>
    <name evidence="10" type="primary">murF</name>
    <name evidence="15" type="ORF">B0H50_11433</name>
</gene>
<keyword evidence="5 10" id="KW-0067">ATP-binding</keyword>
<comment type="caution">
    <text evidence="15">The sequence shown here is derived from an EMBL/GenBank/DDBJ whole genome shotgun (WGS) entry which is preliminary data.</text>
</comment>
<comment type="pathway">
    <text evidence="10 11">Cell wall biogenesis; peptidoglycan biosynthesis.</text>
</comment>
<feature type="domain" description="Mur ligase central" evidence="14">
    <location>
        <begin position="114"/>
        <end position="295"/>
    </location>
</feature>
<protein>
    <recommendedName>
        <fullName evidence="10 11">UDP-N-acetylmuramoyl-tripeptide--D-alanyl-D-alanine ligase</fullName>
        <ecNumber evidence="10 11">6.3.2.10</ecNumber>
    </recommendedName>
    <alternativeName>
        <fullName evidence="10">D-alanyl-D-alanine-adding enzyme</fullName>
    </alternativeName>
</protein>
<reference evidence="15 16" key="1">
    <citation type="submission" date="2018-05" db="EMBL/GenBank/DDBJ databases">
        <title>Animal gut microbial communities from fecal samples from Wisconsin, USA.</title>
        <authorList>
            <person name="Neumann A."/>
        </authorList>
    </citation>
    <scope>NUCLEOTIDE SEQUENCE [LARGE SCALE GENOMIC DNA]</scope>
    <source>
        <strain evidence="15 16">UWS4</strain>
    </source>
</reference>
<dbReference type="Gene3D" id="3.40.1390.10">
    <property type="entry name" value="MurE/MurF, N-terminal domain"/>
    <property type="match status" value="1"/>
</dbReference>
<evidence type="ECO:0000259" key="14">
    <source>
        <dbReference type="Pfam" id="PF08245"/>
    </source>
</evidence>
<proteinExistence type="inferred from homology"/>
<dbReference type="SUPFAM" id="SSF53244">
    <property type="entry name" value="MurD-like peptide ligases, peptide-binding domain"/>
    <property type="match status" value="1"/>
</dbReference>
<keyword evidence="8 10" id="KW-0131">Cell cycle</keyword>
<comment type="similarity">
    <text evidence="10">Belongs to the MurCDEF family. MurF subfamily.</text>
</comment>
<comment type="catalytic activity">
    <reaction evidence="10 11">
        <text>D-alanyl-D-alanine + UDP-N-acetyl-alpha-D-muramoyl-L-alanyl-gamma-D-glutamyl-meso-2,6-diaminopimelate + ATP = UDP-N-acetyl-alpha-D-muramoyl-L-alanyl-gamma-D-glutamyl-meso-2,6-diaminopimeloyl-D-alanyl-D-alanine + ADP + phosphate + H(+)</text>
        <dbReference type="Rhea" id="RHEA:28374"/>
        <dbReference type="ChEBI" id="CHEBI:15378"/>
        <dbReference type="ChEBI" id="CHEBI:30616"/>
        <dbReference type="ChEBI" id="CHEBI:43474"/>
        <dbReference type="ChEBI" id="CHEBI:57822"/>
        <dbReference type="ChEBI" id="CHEBI:61386"/>
        <dbReference type="ChEBI" id="CHEBI:83905"/>
        <dbReference type="ChEBI" id="CHEBI:456216"/>
        <dbReference type="EC" id="6.3.2.10"/>
    </reaction>
</comment>
<dbReference type="InterPro" id="IPR035911">
    <property type="entry name" value="MurE/MurF_N"/>
</dbReference>
<evidence type="ECO:0000259" key="12">
    <source>
        <dbReference type="Pfam" id="PF01225"/>
    </source>
</evidence>
<sequence length="466" mass="50681">MQNLDLTIAELCEILESEPVGVSPRMAKRKVKLCLDSREAGPGVVFWPLKGGRFDGHDFISDVMKKGALMSVMDADRAGDSLSDVYVPVDDSNKALLKLAKGYQRKFKLKKIAVTGSNGKTTTKEMLKAILSSEFKTIATEGNFNNQIGVPKTIFRFKHSDEVAVVEMGTSAPGEIHPLSMTVEPDIAVITNVGASHLEHLGNLDNVFKEKVTIADGLKKGGLLVVNADDSRLSKLRTNKSYRVLTFGIKRGVIKPENLTWDANACASFKIGRTEFHLNVPGIHNVYNALAAIAVTTSMRMSKAKVSAALEKFHAANMRMEIRNGAGIKVVSDCYNANPSSTKMALQTIGALSNTNRKIAILGDMLELGEKSEELHREIGEMVPQMHFDMLISVGKLSQNMQAGALAAGMDAKSALHFDTVQKAIEFLEGNVHFGDILLVKGSRGMKMEQIVDKLLRLEPAAVTKG</sequence>
<evidence type="ECO:0000256" key="7">
    <source>
        <dbReference type="ARBA" id="ARBA00022984"/>
    </source>
</evidence>
<organism evidence="15 16">
    <name type="scientific">Hallerella porci</name>
    <dbReference type="NCBI Taxonomy" id="1945871"/>
    <lineage>
        <taxon>Bacteria</taxon>
        <taxon>Pseudomonadati</taxon>
        <taxon>Fibrobacterota</taxon>
        <taxon>Fibrobacteria</taxon>
        <taxon>Fibrobacterales</taxon>
        <taxon>Fibrobacteraceae</taxon>
        <taxon>Hallerella</taxon>
    </lineage>
</organism>
<evidence type="ECO:0000256" key="10">
    <source>
        <dbReference type="HAMAP-Rule" id="MF_02019"/>
    </source>
</evidence>
<comment type="function">
    <text evidence="10 11">Involved in cell wall formation. Catalyzes the final step in the synthesis of UDP-N-acetylmuramoyl-pentapeptide, the precursor of murein.</text>
</comment>
<evidence type="ECO:0000256" key="6">
    <source>
        <dbReference type="ARBA" id="ARBA00022960"/>
    </source>
</evidence>
<evidence type="ECO:0000256" key="2">
    <source>
        <dbReference type="ARBA" id="ARBA00022598"/>
    </source>
</evidence>
<dbReference type="Gene3D" id="3.90.190.20">
    <property type="entry name" value="Mur ligase, C-terminal domain"/>
    <property type="match status" value="1"/>
</dbReference>